<dbReference type="PRINTS" id="PR00069">
    <property type="entry name" value="ALDKETRDTASE"/>
</dbReference>
<dbReference type="Gene3D" id="3.20.20.100">
    <property type="entry name" value="NADP-dependent oxidoreductase domain"/>
    <property type="match status" value="1"/>
</dbReference>
<proteinExistence type="inferred from homology"/>
<feature type="domain" description="NADP-dependent oxidoreductase" evidence="4">
    <location>
        <begin position="36"/>
        <end position="272"/>
    </location>
</feature>
<dbReference type="GO" id="GO:0016616">
    <property type="term" value="F:oxidoreductase activity, acting on the CH-OH group of donors, NAD or NADP as acceptor"/>
    <property type="evidence" value="ECO:0007669"/>
    <property type="project" value="UniProtKB-ARBA"/>
</dbReference>
<dbReference type="SUPFAM" id="SSF51430">
    <property type="entry name" value="NAD(P)-linked oxidoreductase"/>
    <property type="match status" value="1"/>
</dbReference>
<evidence type="ECO:0000313" key="5">
    <source>
        <dbReference type="EMBL" id="AUH73825.1"/>
    </source>
</evidence>
<evidence type="ECO:0000259" key="4">
    <source>
        <dbReference type="Pfam" id="PF00248"/>
    </source>
</evidence>
<keyword evidence="2" id="KW-0521">NADP</keyword>
<dbReference type="InterPro" id="IPR036812">
    <property type="entry name" value="NAD(P)_OxRdtase_dom_sf"/>
</dbReference>
<evidence type="ECO:0000256" key="2">
    <source>
        <dbReference type="ARBA" id="ARBA00022857"/>
    </source>
</evidence>
<protein>
    <recommendedName>
        <fullName evidence="4">NADP-dependent oxidoreductase domain-containing protein</fullName>
    </recommendedName>
</protein>
<evidence type="ECO:0000256" key="3">
    <source>
        <dbReference type="ARBA" id="ARBA00023002"/>
    </source>
</evidence>
<dbReference type="PANTHER" id="PTHR43827:SF3">
    <property type="entry name" value="NADP-DEPENDENT OXIDOREDUCTASE DOMAIN-CONTAINING PROTEIN"/>
    <property type="match status" value="1"/>
</dbReference>
<dbReference type="EMBL" id="CP025491">
    <property type="protein sequence ID" value="AUH73825.1"/>
    <property type="molecule type" value="Genomic_DNA"/>
</dbReference>
<dbReference type="CDD" id="cd19071">
    <property type="entry name" value="AKR_AKR1-5-like"/>
    <property type="match status" value="1"/>
</dbReference>
<dbReference type="InterPro" id="IPR020471">
    <property type="entry name" value="AKR"/>
</dbReference>
<dbReference type="PANTHER" id="PTHR43827">
    <property type="entry name" value="2,5-DIKETO-D-GLUCONIC ACID REDUCTASE"/>
    <property type="match status" value="1"/>
</dbReference>
<dbReference type="InterPro" id="IPR023210">
    <property type="entry name" value="NADP_OxRdtase_dom"/>
</dbReference>
<dbReference type="KEGG" id="lsh:CAB17_18585"/>
<keyword evidence="3" id="KW-0560">Oxidoreductase</keyword>
<keyword evidence="6" id="KW-1185">Reference proteome</keyword>
<comment type="similarity">
    <text evidence="1">Belongs to the aldo/keto reductase family.</text>
</comment>
<evidence type="ECO:0000313" key="6">
    <source>
        <dbReference type="Proteomes" id="UP000234343"/>
    </source>
</evidence>
<accession>A0A2H5FQI7</accession>
<dbReference type="AlphaFoldDB" id="A0A2H5FQI7"/>
<dbReference type="Proteomes" id="UP000234343">
    <property type="component" value="Chromosome"/>
</dbReference>
<reference evidence="5 6" key="1">
    <citation type="submission" date="2017-12" db="EMBL/GenBank/DDBJ databases">
        <title>Legionella sainthelensi LA01-117, whole genome sequence of a clinical isolate from New Zealand.</title>
        <authorList>
            <person name="Cree S.L."/>
            <person name="Slow S."/>
            <person name="Kennedy M.A."/>
            <person name="Murdoch D.R."/>
            <person name="Biggs P.J."/>
            <person name="Anderson T."/>
        </authorList>
    </citation>
    <scope>NUCLEOTIDE SEQUENCE [LARGE SCALE GENOMIC DNA]</scope>
    <source>
        <strain evidence="5 6">LA01-117</strain>
    </source>
</reference>
<dbReference type="Pfam" id="PF00248">
    <property type="entry name" value="Aldo_ket_red"/>
    <property type="match status" value="1"/>
</dbReference>
<name>A0A2H5FQI7_9GAMM</name>
<sequence length="335" mass="36892">MLRASRVGMPYHKVFPLMGIGTFIGVEADRIENVEQRMTTVKNTVLKALELGYRHIDLALSYGNLPAIGVALQQAMKPKSEGGLGISRDELWLTMKSDQYKPENIQAYLDTLGVEYIDTFMLHHPYTDHIFGSEEQLTNTWEAVTSLLGDKVKTVGVSNCYPGHLSRLVAVCDKHQLPKPFSNEVESNLLCPNDATIKFCRDRGIQVIAYSPLGYNMSSMILESETLVTVADSMDATPTQIALAWHMARGVAVIPKSTHAARLQENLAALTYVGDIDRNKQRQLSTIAIDGMDAVTETAAAAKAHAESLVWVVVESELDSEVDDEKAKTSCFKCG</sequence>
<organism evidence="5 6">
    <name type="scientific">Legionella sainthelensi</name>
    <dbReference type="NCBI Taxonomy" id="28087"/>
    <lineage>
        <taxon>Bacteria</taxon>
        <taxon>Pseudomonadati</taxon>
        <taxon>Pseudomonadota</taxon>
        <taxon>Gammaproteobacteria</taxon>
        <taxon>Legionellales</taxon>
        <taxon>Legionellaceae</taxon>
        <taxon>Legionella</taxon>
    </lineage>
</organism>
<dbReference type="InterPro" id="IPR018170">
    <property type="entry name" value="Aldo/ket_reductase_CS"/>
</dbReference>
<evidence type="ECO:0000256" key="1">
    <source>
        <dbReference type="ARBA" id="ARBA00007905"/>
    </source>
</evidence>
<gene>
    <name evidence="5" type="ORF">CAB17_18585</name>
</gene>
<dbReference type="PROSITE" id="PS00063">
    <property type="entry name" value="ALDOKETO_REDUCTASE_3"/>
    <property type="match status" value="1"/>
</dbReference>